<comment type="similarity">
    <text evidence="2">Belongs to the protein kinase superfamily. CMGC Ser/Thr protein kinase family. CDC2/CDKX subfamily.</text>
</comment>
<reference evidence="15" key="2">
    <citation type="submission" date="2021-09" db="EMBL/GenBank/DDBJ databases">
        <authorList>
            <person name="Jia N."/>
            <person name="Wang J."/>
            <person name="Shi W."/>
            <person name="Du L."/>
            <person name="Sun Y."/>
            <person name="Zhan W."/>
            <person name="Jiang J."/>
            <person name="Wang Q."/>
            <person name="Zhang B."/>
            <person name="Ji P."/>
            <person name="Sakyi L.B."/>
            <person name="Cui X."/>
            <person name="Yuan T."/>
            <person name="Jiang B."/>
            <person name="Yang W."/>
            <person name="Lam T.T.-Y."/>
            <person name="Chang Q."/>
            <person name="Ding S."/>
            <person name="Wang X."/>
            <person name="Zhu J."/>
            <person name="Ruan X."/>
            <person name="Zhao L."/>
            <person name="Wei J."/>
            <person name="Que T."/>
            <person name="Du C."/>
            <person name="Cheng J."/>
            <person name="Dai P."/>
            <person name="Han X."/>
            <person name="Huang E."/>
            <person name="Gao Y."/>
            <person name="Liu J."/>
            <person name="Shao H."/>
            <person name="Ye R."/>
            <person name="Li L."/>
            <person name="Wei W."/>
            <person name="Wang X."/>
            <person name="Wang C."/>
            <person name="Huo Q."/>
            <person name="Li W."/>
            <person name="Guo W."/>
            <person name="Chen H."/>
            <person name="Chen S."/>
            <person name="Zhou L."/>
            <person name="Zhou L."/>
            <person name="Ni X."/>
            <person name="Tian J."/>
            <person name="Zhou Y."/>
            <person name="Sheng Y."/>
            <person name="Liu T."/>
            <person name="Pan Y."/>
            <person name="Xia L."/>
            <person name="Li J."/>
            <person name="Zhao F."/>
            <person name="Cao W."/>
        </authorList>
    </citation>
    <scope>NUCLEOTIDE SEQUENCE</scope>
    <source>
        <strain evidence="15">Rsan-2018</strain>
        <tissue evidence="15">Larvae</tissue>
    </source>
</reference>
<name>A0A9D4TAX2_RHISA</name>
<dbReference type="GO" id="GO:0004693">
    <property type="term" value="F:cyclin-dependent protein serine/threonine kinase activity"/>
    <property type="evidence" value="ECO:0007669"/>
    <property type="project" value="TreeGrafter"/>
</dbReference>
<dbReference type="FunFam" id="3.30.200.20:FF:000227">
    <property type="entry name" value="Cyclin-dependent kinase 9"/>
    <property type="match status" value="1"/>
</dbReference>
<dbReference type="PANTHER" id="PTHR24056">
    <property type="entry name" value="CELL DIVISION PROTEIN KINASE"/>
    <property type="match status" value="1"/>
</dbReference>
<dbReference type="SUPFAM" id="SSF56112">
    <property type="entry name" value="Protein kinase-like (PK-like)"/>
    <property type="match status" value="1"/>
</dbReference>
<feature type="region of interest" description="Disordered" evidence="13">
    <location>
        <begin position="398"/>
        <end position="425"/>
    </location>
</feature>
<keyword evidence="9" id="KW-0804">Transcription</keyword>
<dbReference type="PROSITE" id="PS00108">
    <property type="entry name" value="PROTEIN_KINASE_ST"/>
    <property type="match status" value="1"/>
</dbReference>
<dbReference type="Proteomes" id="UP000821837">
    <property type="component" value="Chromosome 1"/>
</dbReference>
<evidence type="ECO:0000256" key="11">
    <source>
        <dbReference type="PROSITE-ProRule" id="PRU10141"/>
    </source>
</evidence>
<dbReference type="Pfam" id="PF00069">
    <property type="entry name" value="Pkinase"/>
    <property type="match status" value="1"/>
</dbReference>
<keyword evidence="8" id="KW-0805">Transcription regulation</keyword>
<dbReference type="FunFam" id="1.10.510.10:FF:000203">
    <property type="entry name" value="Cyclin-dependent kinase 9"/>
    <property type="match status" value="1"/>
</dbReference>
<reference evidence="15" key="1">
    <citation type="journal article" date="2020" name="Cell">
        <title>Large-Scale Comparative Analyses of Tick Genomes Elucidate Their Genetic Diversity and Vector Capacities.</title>
        <authorList>
            <consortium name="Tick Genome and Microbiome Consortium (TIGMIC)"/>
            <person name="Jia N."/>
            <person name="Wang J."/>
            <person name="Shi W."/>
            <person name="Du L."/>
            <person name="Sun Y."/>
            <person name="Zhan W."/>
            <person name="Jiang J.F."/>
            <person name="Wang Q."/>
            <person name="Zhang B."/>
            <person name="Ji P."/>
            <person name="Bell-Sakyi L."/>
            <person name="Cui X.M."/>
            <person name="Yuan T.T."/>
            <person name="Jiang B.G."/>
            <person name="Yang W.F."/>
            <person name="Lam T.T."/>
            <person name="Chang Q.C."/>
            <person name="Ding S.J."/>
            <person name="Wang X.J."/>
            <person name="Zhu J.G."/>
            <person name="Ruan X.D."/>
            <person name="Zhao L."/>
            <person name="Wei J.T."/>
            <person name="Ye R.Z."/>
            <person name="Que T.C."/>
            <person name="Du C.H."/>
            <person name="Zhou Y.H."/>
            <person name="Cheng J.X."/>
            <person name="Dai P.F."/>
            <person name="Guo W.B."/>
            <person name="Han X.H."/>
            <person name="Huang E.J."/>
            <person name="Li L.F."/>
            <person name="Wei W."/>
            <person name="Gao Y.C."/>
            <person name="Liu J.Z."/>
            <person name="Shao H.Z."/>
            <person name="Wang X."/>
            <person name="Wang C.C."/>
            <person name="Yang T.C."/>
            <person name="Huo Q.B."/>
            <person name="Li W."/>
            <person name="Chen H.Y."/>
            <person name="Chen S.E."/>
            <person name="Zhou L.G."/>
            <person name="Ni X.B."/>
            <person name="Tian J.H."/>
            <person name="Sheng Y."/>
            <person name="Liu T."/>
            <person name="Pan Y.S."/>
            <person name="Xia L.Y."/>
            <person name="Li J."/>
            <person name="Zhao F."/>
            <person name="Cao W.C."/>
        </authorList>
    </citation>
    <scope>NUCLEOTIDE SEQUENCE</scope>
    <source>
        <strain evidence="15">Rsan-2018</strain>
    </source>
</reference>
<evidence type="ECO:0000256" key="4">
    <source>
        <dbReference type="ARBA" id="ARBA00022679"/>
    </source>
</evidence>
<evidence type="ECO:0000256" key="3">
    <source>
        <dbReference type="ARBA" id="ARBA00022527"/>
    </source>
</evidence>
<dbReference type="VEuPathDB" id="VectorBase:RSAN_053798"/>
<dbReference type="Gene3D" id="3.30.200.20">
    <property type="entry name" value="Phosphorylase Kinase, domain 1"/>
    <property type="match status" value="1"/>
</dbReference>
<keyword evidence="7 11" id="KW-0067">ATP-binding</keyword>
<dbReference type="InterPro" id="IPR008271">
    <property type="entry name" value="Ser/Thr_kinase_AS"/>
</dbReference>
<dbReference type="GO" id="GO:0005634">
    <property type="term" value="C:nucleus"/>
    <property type="evidence" value="ECO:0007669"/>
    <property type="project" value="UniProtKB-SubCell"/>
</dbReference>
<dbReference type="GO" id="GO:0005524">
    <property type="term" value="F:ATP binding"/>
    <property type="evidence" value="ECO:0007669"/>
    <property type="project" value="UniProtKB-UniRule"/>
</dbReference>
<dbReference type="InterPro" id="IPR050108">
    <property type="entry name" value="CDK"/>
</dbReference>
<dbReference type="InterPro" id="IPR011009">
    <property type="entry name" value="Kinase-like_dom_sf"/>
</dbReference>
<evidence type="ECO:0000256" key="12">
    <source>
        <dbReference type="RuleBase" id="RU000304"/>
    </source>
</evidence>
<accession>A0A9D4TAX2</accession>
<evidence type="ECO:0000256" key="5">
    <source>
        <dbReference type="ARBA" id="ARBA00022741"/>
    </source>
</evidence>
<evidence type="ECO:0000313" key="15">
    <source>
        <dbReference type="EMBL" id="KAH7984018.1"/>
    </source>
</evidence>
<dbReference type="Gene3D" id="1.10.510.10">
    <property type="entry name" value="Transferase(Phosphotransferase) domain 1"/>
    <property type="match status" value="1"/>
</dbReference>
<evidence type="ECO:0000256" key="13">
    <source>
        <dbReference type="SAM" id="MobiDB-lite"/>
    </source>
</evidence>
<dbReference type="InterPro" id="IPR017441">
    <property type="entry name" value="Protein_kinase_ATP_BS"/>
</dbReference>
<dbReference type="CDD" id="cd07865">
    <property type="entry name" value="STKc_CDK9"/>
    <property type="match status" value="1"/>
</dbReference>
<comment type="subcellular location">
    <subcellularLocation>
        <location evidence="1">Nucleus</location>
    </subcellularLocation>
</comment>
<dbReference type="SMART" id="SM00220">
    <property type="entry name" value="S_TKc"/>
    <property type="match status" value="1"/>
</dbReference>
<comment type="caution">
    <text evidence="15">The sequence shown here is derived from an EMBL/GenBank/DDBJ whole genome shotgun (WGS) entry which is preliminary data.</text>
</comment>
<organism evidence="15 16">
    <name type="scientific">Rhipicephalus sanguineus</name>
    <name type="common">Brown dog tick</name>
    <name type="synonym">Ixodes sanguineus</name>
    <dbReference type="NCBI Taxonomy" id="34632"/>
    <lineage>
        <taxon>Eukaryota</taxon>
        <taxon>Metazoa</taxon>
        <taxon>Ecdysozoa</taxon>
        <taxon>Arthropoda</taxon>
        <taxon>Chelicerata</taxon>
        <taxon>Arachnida</taxon>
        <taxon>Acari</taxon>
        <taxon>Parasitiformes</taxon>
        <taxon>Ixodida</taxon>
        <taxon>Ixodoidea</taxon>
        <taxon>Ixodidae</taxon>
        <taxon>Rhipicephalinae</taxon>
        <taxon>Rhipicephalus</taxon>
        <taxon>Rhipicephalus</taxon>
    </lineage>
</organism>
<dbReference type="PROSITE" id="PS00107">
    <property type="entry name" value="PROTEIN_KINASE_ATP"/>
    <property type="match status" value="1"/>
</dbReference>
<evidence type="ECO:0000256" key="7">
    <source>
        <dbReference type="ARBA" id="ARBA00022840"/>
    </source>
</evidence>
<evidence type="ECO:0000259" key="14">
    <source>
        <dbReference type="PROSITE" id="PS50011"/>
    </source>
</evidence>
<dbReference type="EMBL" id="JABSTV010001245">
    <property type="protein sequence ID" value="KAH7984018.1"/>
    <property type="molecule type" value="Genomic_DNA"/>
</dbReference>
<dbReference type="PANTHER" id="PTHR24056:SF233">
    <property type="entry name" value="CYCLIN-DEPENDENT KINASE 9"/>
    <property type="match status" value="1"/>
</dbReference>
<evidence type="ECO:0000256" key="6">
    <source>
        <dbReference type="ARBA" id="ARBA00022777"/>
    </source>
</evidence>
<evidence type="ECO:0000313" key="16">
    <source>
        <dbReference type="Proteomes" id="UP000821837"/>
    </source>
</evidence>
<protein>
    <recommendedName>
        <fullName evidence="14">Protein kinase domain-containing protein</fullName>
    </recommendedName>
</protein>
<evidence type="ECO:0000256" key="10">
    <source>
        <dbReference type="ARBA" id="ARBA00023242"/>
    </source>
</evidence>
<gene>
    <name evidence="15" type="ORF">HPB52_016192</name>
</gene>
<keyword evidence="3 12" id="KW-0723">Serine/threonine-protein kinase</keyword>
<feature type="domain" description="Protein kinase" evidence="14">
    <location>
        <begin position="30"/>
        <end position="366"/>
    </location>
</feature>
<dbReference type="InterPro" id="IPR000719">
    <property type="entry name" value="Prot_kinase_dom"/>
</dbReference>
<dbReference type="PROSITE" id="PS50011">
    <property type="entry name" value="PROTEIN_KINASE_DOM"/>
    <property type="match status" value="1"/>
</dbReference>
<dbReference type="AlphaFoldDB" id="A0A9D4TAX2"/>
<evidence type="ECO:0000256" key="8">
    <source>
        <dbReference type="ARBA" id="ARBA00023015"/>
    </source>
</evidence>
<keyword evidence="4" id="KW-0808">Transferase</keyword>
<keyword evidence="16" id="KW-1185">Reference proteome</keyword>
<keyword evidence="6" id="KW-0418">Kinase</keyword>
<proteinExistence type="inferred from homology"/>
<evidence type="ECO:0000256" key="1">
    <source>
        <dbReference type="ARBA" id="ARBA00004123"/>
    </source>
</evidence>
<keyword evidence="10" id="KW-0539">Nucleus</keyword>
<evidence type="ECO:0000256" key="9">
    <source>
        <dbReference type="ARBA" id="ARBA00023163"/>
    </source>
</evidence>
<evidence type="ECO:0000256" key="2">
    <source>
        <dbReference type="ARBA" id="ARBA00006485"/>
    </source>
</evidence>
<sequence length="425" mass="48303">MSSSTSTQQQQLVNKLEDFEFPYCDDVAKYEKIAKIGQGTFGEVFKAGHKQTKKLVALKKVLMENEKEGFPITALREIKILQLLKHENVVNLIEICRTKATPFNRCKATFYLVFDFCEHDLAGLLSNINVKFSLGEIKKVMQQLLNGLYFIHSNKILHRDMKAANILITKAGVLKLADFGLARAFSLSKTGQPNRYTNRVVTLWYRPPELLLGERNYGPPVDMWGAGCIMAEMWTRSPIMQGNTEQHQISLISQLCGSLTPDVWPGVEKLELYAKLNLPKGQKRKVKERLKACYGYLIIAILICCRESEDAAFRSDFDSESNDDANQPGTSAYVKDPYALDLLDKLLHLDPSKRCDSDSALNHDFFWTDPMPCDLAKMLSQHTQSMFEYLAPPRRRVMQQQPPQGPHHPPKVPSASDGQYHDRVF</sequence>
<keyword evidence="5 11" id="KW-0547">Nucleotide-binding</keyword>
<dbReference type="GO" id="GO:0008353">
    <property type="term" value="F:RNA polymerase II CTD heptapeptide repeat kinase activity"/>
    <property type="evidence" value="ECO:0007669"/>
    <property type="project" value="TreeGrafter"/>
</dbReference>
<feature type="binding site" evidence="11">
    <location>
        <position position="59"/>
    </location>
    <ligand>
        <name>ATP</name>
        <dbReference type="ChEBI" id="CHEBI:30616"/>
    </ligand>
</feature>